<reference evidence="9" key="1">
    <citation type="journal article" date="2020" name="Nat. Commun.">
        <title>Large-scale genome sequencing of mycorrhizal fungi provides insights into the early evolution of symbiotic traits.</title>
        <authorList>
            <person name="Miyauchi S."/>
            <person name="Kiss E."/>
            <person name="Kuo A."/>
            <person name="Drula E."/>
            <person name="Kohler A."/>
            <person name="Sanchez-Garcia M."/>
            <person name="Morin E."/>
            <person name="Andreopoulos B."/>
            <person name="Barry K.W."/>
            <person name="Bonito G."/>
            <person name="Buee M."/>
            <person name="Carver A."/>
            <person name="Chen C."/>
            <person name="Cichocki N."/>
            <person name="Clum A."/>
            <person name="Culley D."/>
            <person name="Crous P.W."/>
            <person name="Fauchery L."/>
            <person name="Girlanda M."/>
            <person name="Hayes R.D."/>
            <person name="Keri Z."/>
            <person name="LaButti K."/>
            <person name="Lipzen A."/>
            <person name="Lombard V."/>
            <person name="Magnuson J."/>
            <person name="Maillard F."/>
            <person name="Murat C."/>
            <person name="Nolan M."/>
            <person name="Ohm R.A."/>
            <person name="Pangilinan J."/>
            <person name="Pereira M.F."/>
            <person name="Perotto S."/>
            <person name="Peter M."/>
            <person name="Pfister S."/>
            <person name="Riley R."/>
            <person name="Sitrit Y."/>
            <person name="Stielow J.B."/>
            <person name="Szollosi G."/>
            <person name="Zifcakova L."/>
            <person name="Stursova M."/>
            <person name="Spatafora J.W."/>
            <person name="Tedersoo L."/>
            <person name="Vaario L.M."/>
            <person name="Yamada A."/>
            <person name="Yan M."/>
            <person name="Wang P."/>
            <person name="Xu J."/>
            <person name="Bruns T."/>
            <person name="Baldrian P."/>
            <person name="Vilgalys R."/>
            <person name="Dunand C."/>
            <person name="Henrissat B."/>
            <person name="Grigoriev I.V."/>
            <person name="Hibbett D."/>
            <person name="Nagy L.G."/>
            <person name="Martin F.M."/>
        </authorList>
    </citation>
    <scope>NUCLEOTIDE SEQUENCE</scope>
    <source>
        <strain evidence="9">UH-Tt-Lm1</strain>
    </source>
</reference>
<dbReference type="CDD" id="cd07308">
    <property type="entry name" value="lectin_leg-like"/>
    <property type="match status" value="1"/>
</dbReference>
<dbReference type="GO" id="GO:0005793">
    <property type="term" value="C:endoplasmic reticulum-Golgi intermediate compartment"/>
    <property type="evidence" value="ECO:0007669"/>
    <property type="project" value="TreeGrafter"/>
</dbReference>
<dbReference type="GO" id="GO:0000139">
    <property type="term" value="C:Golgi membrane"/>
    <property type="evidence" value="ECO:0007669"/>
    <property type="project" value="TreeGrafter"/>
</dbReference>
<dbReference type="EMBL" id="WIUZ02000004">
    <property type="protein sequence ID" value="KAF9788468.1"/>
    <property type="molecule type" value="Genomic_DNA"/>
</dbReference>
<keyword evidence="4 6" id="KW-1133">Transmembrane helix</keyword>
<dbReference type="Gene3D" id="2.60.120.200">
    <property type="match status" value="1"/>
</dbReference>
<feature type="signal peptide" evidence="7">
    <location>
        <begin position="1"/>
        <end position="21"/>
    </location>
</feature>
<keyword evidence="3 7" id="KW-0732">Signal</keyword>
<keyword evidence="5 6" id="KW-0472">Membrane</keyword>
<comment type="caution">
    <text evidence="9">The sequence shown here is derived from an EMBL/GenBank/DDBJ whole genome shotgun (WGS) entry which is preliminary data.</text>
</comment>
<evidence type="ECO:0000256" key="3">
    <source>
        <dbReference type="ARBA" id="ARBA00022729"/>
    </source>
</evidence>
<dbReference type="Proteomes" id="UP000736335">
    <property type="component" value="Unassembled WGS sequence"/>
</dbReference>
<evidence type="ECO:0000256" key="2">
    <source>
        <dbReference type="ARBA" id="ARBA00022692"/>
    </source>
</evidence>
<dbReference type="AlphaFoldDB" id="A0A9P6HJL6"/>
<protein>
    <submittedName>
        <fullName evidence="9">Legume-like lectin family-domain-containing protein</fullName>
    </submittedName>
</protein>
<dbReference type="InterPro" id="IPR051136">
    <property type="entry name" value="Intracellular_Lectin-GPT"/>
</dbReference>
<evidence type="ECO:0000256" key="7">
    <source>
        <dbReference type="SAM" id="SignalP"/>
    </source>
</evidence>
<gene>
    <name evidence="9" type="ORF">BJ322DRAFT_1048938</name>
</gene>
<dbReference type="InterPro" id="IPR005052">
    <property type="entry name" value="Lectin_leg"/>
</dbReference>
<sequence length="335" mass="37235">MVKSYLFWCLALFTSAVLASGDLTRIGNRTIERTVQLRTHSLYAPYVDQDLQNRWWDFGGDAYVNTAKHIRLTRDRPSEMGWLWSRLPITSINFAIEIEFRISGAPNHLYGDGLAIWLTKGRATPGPVFGSMDNFEGLGIFLDTYSNGRHPYSFPRVVAMLGDGKTSYDLGNDGDANAIGSCSAFFRRTNIATKLKITYLRDGLLDVKIHYKAWDDWTPCFTLRNVSLPEAPFLGFSALTGDVSDEHDIISVTTYSAILSSTNNPRGKIQPEGSGYSGWFWTLAKIVFFIGAVAGALYGYKTYTLRSAHNFNSYPRSPGIGGTGLGGGGFYEKRF</sequence>
<reference evidence="9" key="2">
    <citation type="submission" date="2020-11" db="EMBL/GenBank/DDBJ databases">
        <authorList>
            <consortium name="DOE Joint Genome Institute"/>
            <person name="Kuo A."/>
            <person name="Miyauchi S."/>
            <person name="Kiss E."/>
            <person name="Drula E."/>
            <person name="Kohler A."/>
            <person name="Sanchez-Garcia M."/>
            <person name="Andreopoulos B."/>
            <person name="Barry K.W."/>
            <person name="Bonito G."/>
            <person name="Buee M."/>
            <person name="Carver A."/>
            <person name="Chen C."/>
            <person name="Cichocki N."/>
            <person name="Clum A."/>
            <person name="Culley D."/>
            <person name="Crous P.W."/>
            <person name="Fauchery L."/>
            <person name="Girlanda M."/>
            <person name="Hayes R."/>
            <person name="Keri Z."/>
            <person name="Labutti K."/>
            <person name="Lipzen A."/>
            <person name="Lombard V."/>
            <person name="Magnuson J."/>
            <person name="Maillard F."/>
            <person name="Morin E."/>
            <person name="Murat C."/>
            <person name="Nolan M."/>
            <person name="Ohm R."/>
            <person name="Pangilinan J."/>
            <person name="Pereira M."/>
            <person name="Perotto S."/>
            <person name="Peter M."/>
            <person name="Riley R."/>
            <person name="Sitrit Y."/>
            <person name="Stielow B."/>
            <person name="Szollosi G."/>
            <person name="Zifcakova L."/>
            <person name="Stursova M."/>
            <person name="Spatafora J.W."/>
            <person name="Tedersoo L."/>
            <person name="Vaario L.-M."/>
            <person name="Yamada A."/>
            <person name="Yan M."/>
            <person name="Wang P."/>
            <person name="Xu J."/>
            <person name="Bruns T."/>
            <person name="Baldrian P."/>
            <person name="Vilgalys R."/>
            <person name="Henrissat B."/>
            <person name="Grigoriev I.V."/>
            <person name="Hibbett D."/>
            <person name="Nagy L.G."/>
            <person name="Martin F.M."/>
        </authorList>
    </citation>
    <scope>NUCLEOTIDE SEQUENCE</scope>
    <source>
        <strain evidence="9">UH-Tt-Lm1</strain>
    </source>
</reference>
<accession>A0A9P6HJL6</accession>
<evidence type="ECO:0000313" key="10">
    <source>
        <dbReference type="Proteomes" id="UP000736335"/>
    </source>
</evidence>
<dbReference type="Pfam" id="PF03388">
    <property type="entry name" value="Lectin_leg-like"/>
    <property type="match status" value="1"/>
</dbReference>
<dbReference type="PROSITE" id="PS51328">
    <property type="entry name" value="L_LECTIN_LIKE"/>
    <property type="match status" value="1"/>
</dbReference>
<evidence type="ECO:0000256" key="5">
    <source>
        <dbReference type="ARBA" id="ARBA00023136"/>
    </source>
</evidence>
<dbReference type="GO" id="GO:0005537">
    <property type="term" value="F:D-mannose binding"/>
    <property type="evidence" value="ECO:0007669"/>
    <property type="project" value="TreeGrafter"/>
</dbReference>
<name>A0A9P6HJL6_9AGAM</name>
<evidence type="ECO:0000313" key="9">
    <source>
        <dbReference type="EMBL" id="KAF9788468.1"/>
    </source>
</evidence>
<dbReference type="GO" id="GO:0005789">
    <property type="term" value="C:endoplasmic reticulum membrane"/>
    <property type="evidence" value="ECO:0007669"/>
    <property type="project" value="TreeGrafter"/>
</dbReference>
<dbReference type="GO" id="GO:0030134">
    <property type="term" value="C:COPII-coated ER to Golgi transport vesicle"/>
    <property type="evidence" value="ECO:0007669"/>
    <property type="project" value="TreeGrafter"/>
</dbReference>
<proteinExistence type="predicted"/>
<evidence type="ECO:0000259" key="8">
    <source>
        <dbReference type="PROSITE" id="PS51328"/>
    </source>
</evidence>
<dbReference type="FunFam" id="2.60.120.200:FF:000095">
    <property type="entry name" value="Lectin family integral membrane protein"/>
    <property type="match status" value="1"/>
</dbReference>
<dbReference type="GO" id="GO:0006888">
    <property type="term" value="P:endoplasmic reticulum to Golgi vesicle-mediated transport"/>
    <property type="evidence" value="ECO:0007669"/>
    <property type="project" value="TreeGrafter"/>
</dbReference>
<dbReference type="PANTHER" id="PTHR12223">
    <property type="entry name" value="VESICULAR MANNOSE-BINDING LECTIN"/>
    <property type="match status" value="1"/>
</dbReference>
<feature type="chain" id="PRO_5040425994" evidence="7">
    <location>
        <begin position="22"/>
        <end position="335"/>
    </location>
</feature>
<organism evidence="9 10">
    <name type="scientific">Thelephora terrestris</name>
    <dbReference type="NCBI Taxonomy" id="56493"/>
    <lineage>
        <taxon>Eukaryota</taxon>
        <taxon>Fungi</taxon>
        <taxon>Dikarya</taxon>
        <taxon>Basidiomycota</taxon>
        <taxon>Agaricomycotina</taxon>
        <taxon>Agaricomycetes</taxon>
        <taxon>Thelephorales</taxon>
        <taxon>Thelephoraceae</taxon>
        <taxon>Thelephora</taxon>
    </lineage>
</organism>
<feature type="transmembrane region" description="Helical" evidence="6">
    <location>
        <begin position="278"/>
        <end position="300"/>
    </location>
</feature>
<comment type="subcellular location">
    <subcellularLocation>
        <location evidence="1">Membrane</location>
        <topology evidence="1">Single-pass type I membrane protein</topology>
    </subcellularLocation>
</comment>
<dbReference type="PANTHER" id="PTHR12223:SF45">
    <property type="entry name" value="RE50040P"/>
    <property type="match status" value="1"/>
</dbReference>
<keyword evidence="2 6" id="KW-0812">Transmembrane</keyword>
<feature type="domain" description="L-type lectin-like" evidence="8">
    <location>
        <begin position="34"/>
        <end position="257"/>
    </location>
</feature>
<evidence type="ECO:0000256" key="6">
    <source>
        <dbReference type="SAM" id="Phobius"/>
    </source>
</evidence>
<dbReference type="OrthoDB" id="270293at2759"/>
<dbReference type="SUPFAM" id="SSF49899">
    <property type="entry name" value="Concanavalin A-like lectins/glucanases"/>
    <property type="match status" value="1"/>
</dbReference>
<dbReference type="InterPro" id="IPR013320">
    <property type="entry name" value="ConA-like_dom_sf"/>
</dbReference>
<evidence type="ECO:0000256" key="4">
    <source>
        <dbReference type="ARBA" id="ARBA00022989"/>
    </source>
</evidence>
<evidence type="ECO:0000256" key="1">
    <source>
        <dbReference type="ARBA" id="ARBA00004479"/>
    </source>
</evidence>
<keyword evidence="10" id="KW-1185">Reference proteome</keyword>